<dbReference type="Proteomes" id="UP000887540">
    <property type="component" value="Unplaced"/>
</dbReference>
<dbReference type="PROSITE" id="PS50103">
    <property type="entry name" value="ZF_C3H1"/>
    <property type="match status" value="2"/>
</dbReference>
<dbReference type="PANTHER" id="PTHR12547:SF144">
    <property type="entry name" value="C3H1-TYPE DOMAIN-CONTAINING PROTEIN"/>
    <property type="match status" value="1"/>
</dbReference>
<dbReference type="GO" id="GO:0005829">
    <property type="term" value="C:cytosol"/>
    <property type="evidence" value="ECO:0007669"/>
    <property type="project" value="TreeGrafter"/>
</dbReference>
<name>A0A914CSL3_9BILA</name>
<dbReference type="WBParaSite" id="ACRNAN_scaffold13340.g9326.t1">
    <property type="protein sequence ID" value="ACRNAN_scaffold13340.g9326.t1"/>
    <property type="gene ID" value="ACRNAN_scaffold13340.g9326"/>
</dbReference>
<dbReference type="GO" id="GO:0080090">
    <property type="term" value="P:regulation of primary metabolic process"/>
    <property type="evidence" value="ECO:0007669"/>
    <property type="project" value="UniProtKB-ARBA"/>
</dbReference>
<dbReference type="Gene3D" id="4.10.1000.10">
    <property type="entry name" value="Zinc finger, CCCH-type"/>
    <property type="match status" value="1"/>
</dbReference>
<reference evidence="8" key="1">
    <citation type="submission" date="2022-11" db="UniProtKB">
        <authorList>
            <consortium name="WormBaseParasite"/>
        </authorList>
    </citation>
    <scope>IDENTIFICATION</scope>
</reference>
<organism evidence="7 8">
    <name type="scientific">Acrobeloides nanus</name>
    <dbReference type="NCBI Taxonomy" id="290746"/>
    <lineage>
        <taxon>Eukaryota</taxon>
        <taxon>Metazoa</taxon>
        <taxon>Ecdysozoa</taxon>
        <taxon>Nematoda</taxon>
        <taxon>Chromadorea</taxon>
        <taxon>Rhabditida</taxon>
        <taxon>Tylenchina</taxon>
        <taxon>Cephalobomorpha</taxon>
        <taxon>Cephaloboidea</taxon>
        <taxon>Cephalobidae</taxon>
        <taxon>Acrobeloides</taxon>
    </lineage>
</organism>
<protein>
    <submittedName>
        <fullName evidence="8">C3H1-type domain-containing protein</fullName>
    </submittedName>
</protein>
<dbReference type="GO" id="GO:0008270">
    <property type="term" value="F:zinc ion binding"/>
    <property type="evidence" value="ECO:0007669"/>
    <property type="project" value="UniProtKB-KW"/>
</dbReference>
<dbReference type="Gene3D" id="6.10.250.3220">
    <property type="match status" value="1"/>
</dbReference>
<feature type="zinc finger region" description="C3H1-type" evidence="5">
    <location>
        <begin position="76"/>
        <end position="104"/>
    </location>
</feature>
<keyword evidence="4 5" id="KW-0862">Zinc</keyword>
<dbReference type="InterPro" id="IPR036855">
    <property type="entry name" value="Znf_CCCH_sf"/>
</dbReference>
<evidence type="ECO:0000259" key="6">
    <source>
        <dbReference type="PROSITE" id="PS50103"/>
    </source>
</evidence>
<evidence type="ECO:0000256" key="2">
    <source>
        <dbReference type="ARBA" id="ARBA00022737"/>
    </source>
</evidence>
<evidence type="ECO:0000256" key="4">
    <source>
        <dbReference type="ARBA" id="ARBA00022833"/>
    </source>
</evidence>
<dbReference type="FunFam" id="4.10.1000.10:FF:000018">
    <property type="entry name" value="Zinc finger protein"/>
    <property type="match status" value="1"/>
</dbReference>
<dbReference type="GO" id="GO:0043186">
    <property type="term" value="C:P granule"/>
    <property type="evidence" value="ECO:0007669"/>
    <property type="project" value="UniProtKB-ARBA"/>
</dbReference>
<proteinExistence type="predicted"/>
<sequence>MDGQVYGDPAVNTAPSQANFMHAMVKRDKNEENDVNKPVMSSPNSNFIDGIPIEQWRSMSDKEREDSLKLKRRQEAYKTALCQSFERYKECRYGSECRFAHGYEELRYPKYAHPKYKTMLCRNYAVTEYCPYGPHCQFIHKRYQGPITQDYLTSLMSTQTKKPKKQQMKALRNVPFSGEDDPTLRDLTESFDKMILK</sequence>
<dbReference type="PANTHER" id="PTHR12547">
    <property type="entry name" value="CCCH ZINC FINGER/TIS11-RELATED"/>
    <property type="match status" value="1"/>
</dbReference>
<keyword evidence="2" id="KW-0677">Repeat</keyword>
<keyword evidence="7" id="KW-1185">Reference proteome</keyword>
<keyword evidence="1 5" id="KW-0479">Metal-binding</keyword>
<dbReference type="AlphaFoldDB" id="A0A914CSL3"/>
<evidence type="ECO:0000313" key="7">
    <source>
        <dbReference type="Proteomes" id="UP000887540"/>
    </source>
</evidence>
<feature type="domain" description="C3H1-type" evidence="6">
    <location>
        <begin position="115"/>
        <end position="143"/>
    </location>
</feature>
<evidence type="ECO:0000256" key="3">
    <source>
        <dbReference type="ARBA" id="ARBA00022771"/>
    </source>
</evidence>
<dbReference type="SMART" id="SM00356">
    <property type="entry name" value="ZnF_C3H1"/>
    <property type="match status" value="2"/>
</dbReference>
<dbReference type="GO" id="GO:0010468">
    <property type="term" value="P:regulation of gene expression"/>
    <property type="evidence" value="ECO:0007669"/>
    <property type="project" value="UniProtKB-ARBA"/>
</dbReference>
<evidence type="ECO:0000313" key="8">
    <source>
        <dbReference type="WBParaSite" id="ACRNAN_scaffold13340.g9326.t1"/>
    </source>
</evidence>
<feature type="zinc finger region" description="C3H1-type" evidence="5">
    <location>
        <begin position="115"/>
        <end position="143"/>
    </location>
</feature>
<dbReference type="GO" id="GO:0030154">
    <property type="term" value="P:cell differentiation"/>
    <property type="evidence" value="ECO:0007669"/>
    <property type="project" value="UniProtKB-ARBA"/>
</dbReference>
<dbReference type="InterPro" id="IPR045877">
    <property type="entry name" value="ZFP36-like"/>
</dbReference>
<evidence type="ECO:0000256" key="5">
    <source>
        <dbReference type="PROSITE-ProRule" id="PRU00723"/>
    </source>
</evidence>
<dbReference type="GO" id="GO:0003730">
    <property type="term" value="F:mRNA 3'-UTR binding"/>
    <property type="evidence" value="ECO:0007669"/>
    <property type="project" value="TreeGrafter"/>
</dbReference>
<dbReference type="FunFam" id="4.10.1000.10:FF:000001">
    <property type="entry name" value="zinc finger CCCH domain-containing protein 15-like"/>
    <property type="match status" value="1"/>
</dbReference>
<dbReference type="InterPro" id="IPR000571">
    <property type="entry name" value="Znf_CCCH"/>
</dbReference>
<dbReference type="SUPFAM" id="SSF90229">
    <property type="entry name" value="CCCH zinc finger"/>
    <property type="match status" value="2"/>
</dbReference>
<dbReference type="Pfam" id="PF00642">
    <property type="entry name" value="zf-CCCH"/>
    <property type="match status" value="2"/>
</dbReference>
<keyword evidence="3 5" id="KW-0863">Zinc-finger</keyword>
<evidence type="ECO:0000256" key="1">
    <source>
        <dbReference type="ARBA" id="ARBA00022723"/>
    </source>
</evidence>
<accession>A0A914CSL3</accession>
<feature type="domain" description="C3H1-type" evidence="6">
    <location>
        <begin position="76"/>
        <end position="104"/>
    </location>
</feature>